<feature type="compositionally biased region" description="Low complexity" evidence="1">
    <location>
        <begin position="200"/>
        <end position="220"/>
    </location>
</feature>
<feature type="compositionally biased region" description="Basic and acidic residues" evidence="1">
    <location>
        <begin position="231"/>
        <end position="240"/>
    </location>
</feature>
<dbReference type="InterPro" id="IPR036910">
    <property type="entry name" value="HMG_box_dom_sf"/>
</dbReference>
<organism evidence="3 4">
    <name type="scientific">Coccomyxa subellipsoidea</name>
    <dbReference type="NCBI Taxonomy" id="248742"/>
    <lineage>
        <taxon>Eukaryota</taxon>
        <taxon>Viridiplantae</taxon>
        <taxon>Chlorophyta</taxon>
        <taxon>core chlorophytes</taxon>
        <taxon>Trebouxiophyceae</taxon>
        <taxon>Trebouxiophyceae incertae sedis</taxon>
        <taxon>Coccomyxaceae</taxon>
        <taxon>Coccomyxa</taxon>
    </lineage>
</organism>
<evidence type="ECO:0000259" key="2">
    <source>
        <dbReference type="SMART" id="SM00398"/>
    </source>
</evidence>
<feature type="domain" description="HMG box" evidence="2">
    <location>
        <begin position="66"/>
        <end position="139"/>
    </location>
</feature>
<keyword evidence="4" id="KW-1185">Reference proteome</keyword>
<name>A0ABR2YR11_9CHLO</name>
<evidence type="ECO:0000256" key="1">
    <source>
        <dbReference type="SAM" id="MobiDB-lite"/>
    </source>
</evidence>
<dbReference type="SMART" id="SM00398">
    <property type="entry name" value="HMG"/>
    <property type="match status" value="1"/>
</dbReference>
<gene>
    <name evidence="3" type="ORF">WJX75_002647</name>
</gene>
<accession>A0ABR2YR11</accession>
<dbReference type="EMBL" id="JALJOT010000006">
    <property type="protein sequence ID" value="KAK9909466.1"/>
    <property type="molecule type" value="Genomic_DNA"/>
</dbReference>
<dbReference type="SUPFAM" id="SSF47095">
    <property type="entry name" value="HMG-box"/>
    <property type="match status" value="1"/>
</dbReference>
<feature type="compositionally biased region" description="Acidic residues" evidence="1">
    <location>
        <begin position="140"/>
        <end position="163"/>
    </location>
</feature>
<dbReference type="Pfam" id="PF09011">
    <property type="entry name" value="HMG_box_2"/>
    <property type="match status" value="1"/>
</dbReference>
<reference evidence="3 4" key="1">
    <citation type="journal article" date="2024" name="Nat. Commun.">
        <title>Phylogenomics reveals the evolutionary origins of lichenization in chlorophyte algae.</title>
        <authorList>
            <person name="Puginier C."/>
            <person name="Libourel C."/>
            <person name="Otte J."/>
            <person name="Skaloud P."/>
            <person name="Haon M."/>
            <person name="Grisel S."/>
            <person name="Petersen M."/>
            <person name="Berrin J.G."/>
            <person name="Delaux P.M."/>
            <person name="Dal Grande F."/>
            <person name="Keller J."/>
        </authorList>
    </citation>
    <scope>NUCLEOTIDE SEQUENCE [LARGE SCALE GENOMIC DNA]</scope>
    <source>
        <strain evidence="3 4">SAG 216-7</strain>
    </source>
</reference>
<sequence length="240" mass="26332">MADEAGAATAQVMVYVANELQGVFSHISKALTEYQETGDLPDSVFEAEPAATAPTKRKRQKKDKDRVKRKPSAFNHYVKEQIAVLRARPQTDEEHNNNSVFAEAVANWKKLPDGEKKAYTEKFKAGEAAKEAAAAAAAAGDDDEDEEDEAVEEEEEEEEEEEPVKEPTPPPPPAKKEKKRKDKEGGEKKAEKKVKKDKAPTAAMPSIPAPAEAAAPAQEADAPKKKKKKNKDKDKEKTKA</sequence>
<dbReference type="InterPro" id="IPR009071">
    <property type="entry name" value="HMG_box_dom"/>
</dbReference>
<protein>
    <recommendedName>
        <fullName evidence="2">HMG box domain-containing protein</fullName>
    </recommendedName>
</protein>
<feature type="region of interest" description="Disordered" evidence="1">
    <location>
        <begin position="126"/>
        <end position="240"/>
    </location>
</feature>
<dbReference type="Gene3D" id="1.10.30.10">
    <property type="entry name" value="High mobility group box domain"/>
    <property type="match status" value="1"/>
</dbReference>
<dbReference type="CDD" id="cd00084">
    <property type="entry name" value="HMG-box_SF"/>
    <property type="match status" value="1"/>
</dbReference>
<feature type="compositionally biased region" description="Basic residues" evidence="1">
    <location>
        <begin position="55"/>
        <end position="71"/>
    </location>
</feature>
<evidence type="ECO:0000313" key="3">
    <source>
        <dbReference type="EMBL" id="KAK9909466.1"/>
    </source>
</evidence>
<evidence type="ECO:0000313" key="4">
    <source>
        <dbReference type="Proteomes" id="UP001491310"/>
    </source>
</evidence>
<dbReference type="Proteomes" id="UP001491310">
    <property type="component" value="Unassembled WGS sequence"/>
</dbReference>
<comment type="caution">
    <text evidence="3">The sequence shown here is derived from an EMBL/GenBank/DDBJ whole genome shotgun (WGS) entry which is preliminary data.</text>
</comment>
<proteinExistence type="predicted"/>
<feature type="region of interest" description="Disordered" evidence="1">
    <location>
        <begin position="38"/>
        <end position="75"/>
    </location>
</feature>